<feature type="compositionally biased region" description="Basic and acidic residues" evidence="1">
    <location>
        <begin position="70"/>
        <end position="79"/>
    </location>
</feature>
<feature type="compositionally biased region" description="Low complexity" evidence="1">
    <location>
        <begin position="185"/>
        <end position="203"/>
    </location>
</feature>
<feature type="compositionally biased region" description="Polar residues" evidence="1">
    <location>
        <begin position="49"/>
        <end position="59"/>
    </location>
</feature>
<sequence length="450" mass="48009">MADTTTPKHPATALLGSTSEEAIDLVQKVSEAKEGAATVGEKEEKDSENAATSGTEKLTSGSGLAGELGEGDKNGDSDKGVGVAGDRSGGCGLSLAQSQVQDEAAQEGEDVTPDLPSASDTDFNSPPAVLGPDSAGYDSLPRLSTPTPPSELLAESLETPPGLEPPSPRRRRGKAEEEVLPLETGLPGSSSLNLPNPFSSISLSHDDHDTQQQECIEPPQYRQAEYQQPSQRFEPLPPSQLLSATISHALSLTPPSQPRFSFQSHPKGQQNGPYFNFTYKPSSRDVISGIAPHVFDERRKRRSVSRGRRNSGRWLHRHSGGFDPDGCGRPRASPLRRSVVVSWGEKSIYLEEATHAGTITSRISIDISTGLERKDLSDSSSSSSSSSSSGESSCSPSSLSPPEKGTGKKLLGGTSGKTGPRWSRKFKLFKNIVSRMKKYVLPIAQLTTIY</sequence>
<proteinExistence type="predicted"/>
<feature type="compositionally biased region" description="Basic and acidic residues" evidence="1">
    <location>
        <begin position="32"/>
        <end position="48"/>
    </location>
</feature>
<feature type="compositionally biased region" description="Basic residues" evidence="1">
    <location>
        <begin position="299"/>
        <end position="319"/>
    </location>
</feature>
<reference evidence="2 3" key="1">
    <citation type="journal article" date="2019" name="Nat. Ecol. Evol.">
        <title>Megaphylogeny resolves global patterns of mushroom evolution.</title>
        <authorList>
            <person name="Varga T."/>
            <person name="Krizsan K."/>
            <person name="Foldi C."/>
            <person name="Dima B."/>
            <person name="Sanchez-Garcia M."/>
            <person name="Sanchez-Ramirez S."/>
            <person name="Szollosi G.J."/>
            <person name="Szarkandi J.G."/>
            <person name="Papp V."/>
            <person name="Albert L."/>
            <person name="Andreopoulos W."/>
            <person name="Angelini C."/>
            <person name="Antonin V."/>
            <person name="Barry K.W."/>
            <person name="Bougher N.L."/>
            <person name="Buchanan P."/>
            <person name="Buyck B."/>
            <person name="Bense V."/>
            <person name="Catcheside P."/>
            <person name="Chovatia M."/>
            <person name="Cooper J."/>
            <person name="Damon W."/>
            <person name="Desjardin D."/>
            <person name="Finy P."/>
            <person name="Geml J."/>
            <person name="Haridas S."/>
            <person name="Hughes K."/>
            <person name="Justo A."/>
            <person name="Karasinski D."/>
            <person name="Kautmanova I."/>
            <person name="Kiss B."/>
            <person name="Kocsube S."/>
            <person name="Kotiranta H."/>
            <person name="LaButti K.M."/>
            <person name="Lechner B.E."/>
            <person name="Liimatainen K."/>
            <person name="Lipzen A."/>
            <person name="Lukacs Z."/>
            <person name="Mihaltcheva S."/>
            <person name="Morgado L.N."/>
            <person name="Niskanen T."/>
            <person name="Noordeloos M.E."/>
            <person name="Ohm R.A."/>
            <person name="Ortiz-Santana B."/>
            <person name="Ovrebo C."/>
            <person name="Racz N."/>
            <person name="Riley R."/>
            <person name="Savchenko A."/>
            <person name="Shiryaev A."/>
            <person name="Soop K."/>
            <person name="Spirin V."/>
            <person name="Szebenyi C."/>
            <person name="Tomsovsky M."/>
            <person name="Tulloss R.E."/>
            <person name="Uehling J."/>
            <person name="Grigoriev I.V."/>
            <person name="Vagvolgyi C."/>
            <person name="Papp T."/>
            <person name="Martin F.M."/>
            <person name="Miettinen O."/>
            <person name="Hibbett D.S."/>
            <person name="Nagy L.G."/>
        </authorList>
    </citation>
    <scope>NUCLEOTIDE SEQUENCE [LARGE SCALE GENOMIC DNA]</scope>
    <source>
        <strain evidence="2 3">FP101781</strain>
    </source>
</reference>
<evidence type="ECO:0000313" key="2">
    <source>
        <dbReference type="EMBL" id="TEB29341.1"/>
    </source>
</evidence>
<protein>
    <submittedName>
        <fullName evidence="2">Uncharacterized protein</fullName>
    </submittedName>
</protein>
<feature type="region of interest" description="Disordered" evidence="1">
    <location>
        <begin position="32"/>
        <end position="237"/>
    </location>
</feature>
<dbReference type="Proteomes" id="UP000298030">
    <property type="component" value="Unassembled WGS sequence"/>
</dbReference>
<name>A0A4Y7T5P7_COPMI</name>
<comment type="caution">
    <text evidence="2">The sequence shown here is derived from an EMBL/GenBank/DDBJ whole genome shotgun (WGS) entry which is preliminary data.</text>
</comment>
<feature type="compositionally biased region" description="Low complexity" evidence="1">
    <location>
        <begin position="378"/>
        <end position="400"/>
    </location>
</feature>
<evidence type="ECO:0000256" key="1">
    <source>
        <dbReference type="SAM" id="MobiDB-lite"/>
    </source>
</evidence>
<dbReference type="OrthoDB" id="3066663at2759"/>
<dbReference type="AlphaFoldDB" id="A0A4Y7T5P7"/>
<organism evidence="2 3">
    <name type="scientific">Coprinellus micaceus</name>
    <name type="common">Glistening ink-cap mushroom</name>
    <name type="synonym">Coprinus micaceus</name>
    <dbReference type="NCBI Taxonomy" id="71717"/>
    <lineage>
        <taxon>Eukaryota</taxon>
        <taxon>Fungi</taxon>
        <taxon>Dikarya</taxon>
        <taxon>Basidiomycota</taxon>
        <taxon>Agaricomycotina</taxon>
        <taxon>Agaricomycetes</taxon>
        <taxon>Agaricomycetidae</taxon>
        <taxon>Agaricales</taxon>
        <taxon>Agaricineae</taxon>
        <taxon>Psathyrellaceae</taxon>
        <taxon>Coprinellus</taxon>
    </lineage>
</organism>
<feature type="compositionally biased region" description="Polar residues" evidence="1">
    <location>
        <begin position="252"/>
        <end position="273"/>
    </location>
</feature>
<gene>
    <name evidence="2" type="ORF">FA13DRAFT_1711289</name>
</gene>
<dbReference type="EMBL" id="QPFP01000028">
    <property type="protein sequence ID" value="TEB29341.1"/>
    <property type="molecule type" value="Genomic_DNA"/>
</dbReference>
<feature type="region of interest" description="Disordered" evidence="1">
    <location>
        <begin position="374"/>
        <end position="422"/>
    </location>
</feature>
<feature type="compositionally biased region" description="Low complexity" evidence="1">
    <location>
        <begin position="139"/>
        <end position="153"/>
    </location>
</feature>
<keyword evidence="3" id="KW-1185">Reference proteome</keyword>
<evidence type="ECO:0000313" key="3">
    <source>
        <dbReference type="Proteomes" id="UP000298030"/>
    </source>
</evidence>
<accession>A0A4Y7T5P7</accession>
<feature type="region of interest" description="Disordered" evidence="1">
    <location>
        <begin position="298"/>
        <end position="333"/>
    </location>
</feature>
<feature type="region of interest" description="Disordered" evidence="1">
    <location>
        <begin position="252"/>
        <end position="274"/>
    </location>
</feature>